<dbReference type="EMBL" id="MT144787">
    <property type="protein sequence ID" value="QJH99409.1"/>
    <property type="molecule type" value="Genomic_DNA"/>
</dbReference>
<dbReference type="EMBL" id="MT142521">
    <property type="protein sequence ID" value="QJA83964.1"/>
    <property type="molecule type" value="Genomic_DNA"/>
</dbReference>
<gene>
    <name evidence="2" type="ORF">MM415A00243_0026</name>
    <name evidence="1" type="ORF">MM415B00422_0026</name>
    <name evidence="3" type="ORF">TM448B01581_0004</name>
</gene>
<evidence type="ECO:0000313" key="3">
    <source>
        <dbReference type="EMBL" id="QJH99409.1"/>
    </source>
</evidence>
<accession>A0A6M3J6D2</accession>
<organism evidence="1">
    <name type="scientific">viral metagenome</name>
    <dbReference type="NCBI Taxonomy" id="1070528"/>
    <lineage>
        <taxon>unclassified sequences</taxon>
        <taxon>metagenomes</taxon>
        <taxon>organismal metagenomes</taxon>
    </lineage>
</organism>
<proteinExistence type="predicted"/>
<dbReference type="EMBL" id="MT141535">
    <property type="protein sequence ID" value="QJA65264.1"/>
    <property type="molecule type" value="Genomic_DNA"/>
</dbReference>
<sequence length="143" mass="14868">MPAIPPRLEQTLTIVAGATWICGSGGDVDLGRVIDKALVDNQTAADVTIYVGGNADLIEATNGKRALQLATGVGATLIGKRARLAIHNPHAATSATVGVVIDGGLEGNQAGGSYQYDPWPITCDIDYITCDTTRFTADATELR</sequence>
<evidence type="ECO:0000313" key="2">
    <source>
        <dbReference type="EMBL" id="QJA83964.1"/>
    </source>
</evidence>
<dbReference type="AlphaFoldDB" id="A0A6M3J6D2"/>
<name>A0A6M3J6D2_9ZZZZ</name>
<protein>
    <submittedName>
        <fullName evidence="1">Uncharacterized protein</fullName>
    </submittedName>
</protein>
<evidence type="ECO:0000313" key="1">
    <source>
        <dbReference type="EMBL" id="QJA65264.1"/>
    </source>
</evidence>
<reference evidence="1" key="1">
    <citation type="submission" date="2020-03" db="EMBL/GenBank/DDBJ databases">
        <title>The deep terrestrial virosphere.</title>
        <authorList>
            <person name="Holmfeldt K."/>
            <person name="Nilsson E."/>
            <person name="Simone D."/>
            <person name="Lopez-Fernandez M."/>
            <person name="Wu X."/>
            <person name="de Brujin I."/>
            <person name="Lundin D."/>
            <person name="Andersson A."/>
            <person name="Bertilsson S."/>
            <person name="Dopson M."/>
        </authorList>
    </citation>
    <scope>NUCLEOTIDE SEQUENCE</scope>
    <source>
        <strain evidence="2">MM415A00243</strain>
        <strain evidence="1">MM415B00422</strain>
        <strain evidence="3">TM448B01581</strain>
    </source>
</reference>